<evidence type="ECO:0008006" key="4">
    <source>
        <dbReference type="Google" id="ProtNLM"/>
    </source>
</evidence>
<organism evidence="2 3">
    <name type="scientific">Mycena indigotica</name>
    <dbReference type="NCBI Taxonomy" id="2126181"/>
    <lineage>
        <taxon>Eukaryota</taxon>
        <taxon>Fungi</taxon>
        <taxon>Dikarya</taxon>
        <taxon>Basidiomycota</taxon>
        <taxon>Agaricomycotina</taxon>
        <taxon>Agaricomycetes</taxon>
        <taxon>Agaricomycetidae</taxon>
        <taxon>Agaricales</taxon>
        <taxon>Marasmiineae</taxon>
        <taxon>Mycenaceae</taxon>
        <taxon>Mycena</taxon>
    </lineage>
</organism>
<dbReference type="OrthoDB" id="5354526at2759"/>
<evidence type="ECO:0000313" key="2">
    <source>
        <dbReference type="EMBL" id="KAF7299368.1"/>
    </source>
</evidence>
<accession>A0A8H6SGY7</accession>
<protein>
    <recommendedName>
        <fullName evidence="4">F-box domain-containing protein</fullName>
    </recommendedName>
</protein>
<dbReference type="RefSeq" id="XP_037218756.1">
    <property type="nucleotide sequence ID" value="XM_037365514.1"/>
</dbReference>
<proteinExistence type="predicted"/>
<keyword evidence="3" id="KW-1185">Reference proteome</keyword>
<evidence type="ECO:0000256" key="1">
    <source>
        <dbReference type="SAM" id="MobiDB-lite"/>
    </source>
</evidence>
<sequence length="326" mass="36420">MVYTSPPEFHEMASKPSSTSTPTGMSLPNETWINILDYIYDTYTLKSILSASRHFRVLGLEIALRVLVWDTAEKTHSRLVSLLQNPEKRCIPRVISMKLGAVPSAADTISIYELRDSKLGQLPDLQEAVRLRSLGTLSNLRCLTIVGGSILTHFFDTFRQLRRLDRLRLQSCTVCVPHSDVEDLLYEPDLTITSLVLIDIVLCNPSSQVSSQLWHRVREFSVISSTETTAYAESQATLFLPHFPNLVRLQILGVTSDEIWIPTVAAPPILPLLQSFSGSWDMAMSILASGVHLDQVHLLDAISVKQAAQLIERLTATRTLQLVLDD</sequence>
<dbReference type="Proteomes" id="UP000636479">
    <property type="component" value="Unassembled WGS sequence"/>
</dbReference>
<evidence type="ECO:0000313" key="3">
    <source>
        <dbReference type="Proteomes" id="UP000636479"/>
    </source>
</evidence>
<dbReference type="AlphaFoldDB" id="A0A8H6SGY7"/>
<feature type="region of interest" description="Disordered" evidence="1">
    <location>
        <begin position="1"/>
        <end position="24"/>
    </location>
</feature>
<name>A0A8H6SGY7_9AGAR</name>
<dbReference type="GeneID" id="59348030"/>
<reference evidence="2" key="1">
    <citation type="submission" date="2020-05" db="EMBL/GenBank/DDBJ databases">
        <title>Mycena genomes resolve the evolution of fungal bioluminescence.</title>
        <authorList>
            <person name="Tsai I.J."/>
        </authorList>
    </citation>
    <scope>NUCLEOTIDE SEQUENCE</scope>
    <source>
        <strain evidence="2">171206Taipei</strain>
    </source>
</reference>
<comment type="caution">
    <text evidence="2">The sequence shown here is derived from an EMBL/GenBank/DDBJ whole genome shotgun (WGS) entry which is preliminary data.</text>
</comment>
<dbReference type="EMBL" id="JACAZF010000007">
    <property type="protein sequence ID" value="KAF7299368.1"/>
    <property type="molecule type" value="Genomic_DNA"/>
</dbReference>
<gene>
    <name evidence="2" type="ORF">MIND_00886100</name>
</gene>
<feature type="compositionally biased region" description="Polar residues" evidence="1">
    <location>
        <begin position="15"/>
        <end position="24"/>
    </location>
</feature>